<feature type="transmembrane region" description="Helical" evidence="8">
    <location>
        <begin position="40"/>
        <end position="60"/>
    </location>
</feature>
<organism evidence="10 11">
    <name type="scientific">Ponticaulis profundi</name>
    <dbReference type="NCBI Taxonomy" id="2665222"/>
    <lineage>
        <taxon>Bacteria</taxon>
        <taxon>Pseudomonadati</taxon>
        <taxon>Pseudomonadota</taxon>
        <taxon>Alphaproteobacteria</taxon>
        <taxon>Hyphomonadales</taxon>
        <taxon>Hyphomonadaceae</taxon>
        <taxon>Ponticaulis</taxon>
    </lineage>
</organism>
<proteinExistence type="inferred from homology"/>
<comment type="subcellular location">
    <subcellularLocation>
        <location evidence="1">Cell membrane</location>
        <topology evidence="1">Multi-pass membrane protein</topology>
    </subcellularLocation>
    <subcellularLocation>
        <location evidence="7">Membrane</location>
        <topology evidence="7">Multi-pass membrane protein</topology>
    </subcellularLocation>
</comment>
<evidence type="ECO:0000256" key="4">
    <source>
        <dbReference type="ARBA" id="ARBA00022692"/>
    </source>
</evidence>
<evidence type="ECO:0000259" key="9">
    <source>
        <dbReference type="Pfam" id="PF00361"/>
    </source>
</evidence>
<dbReference type="InterPro" id="IPR050586">
    <property type="entry name" value="CPA3_Na-H_Antiporter_D"/>
</dbReference>
<protein>
    <submittedName>
        <fullName evidence="10">Monovalent cation/H+ antiporter subunit D family protein</fullName>
    </submittedName>
</protein>
<feature type="transmembrane region" description="Helical" evidence="8">
    <location>
        <begin position="122"/>
        <end position="141"/>
    </location>
</feature>
<dbReference type="PANTHER" id="PTHR42703:SF1">
    <property type="entry name" value="NA(+)_H(+) ANTIPORTER SUBUNIT D1"/>
    <property type="match status" value="1"/>
</dbReference>
<dbReference type="Proteomes" id="UP001596303">
    <property type="component" value="Unassembled WGS sequence"/>
</dbReference>
<evidence type="ECO:0000256" key="5">
    <source>
        <dbReference type="ARBA" id="ARBA00022989"/>
    </source>
</evidence>
<feature type="transmembrane region" description="Helical" evidence="8">
    <location>
        <begin position="355"/>
        <end position="375"/>
    </location>
</feature>
<accession>A0ABW1S5B5</accession>
<evidence type="ECO:0000256" key="3">
    <source>
        <dbReference type="ARBA" id="ARBA00022475"/>
    </source>
</evidence>
<feature type="transmembrane region" description="Helical" evidence="8">
    <location>
        <begin position="147"/>
        <end position="167"/>
    </location>
</feature>
<feature type="transmembrane region" description="Helical" evidence="8">
    <location>
        <begin position="89"/>
        <end position="110"/>
    </location>
</feature>
<feature type="transmembrane region" description="Helical" evidence="8">
    <location>
        <begin position="320"/>
        <end position="343"/>
    </location>
</feature>
<evidence type="ECO:0000313" key="11">
    <source>
        <dbReference type="Proteomes" id="UP001596303"/>
    </source>
</evidence>
<feature type="transmembrane region" description="Helical" evidence="8">
    <location>
        <begin position="387"/>
        <end position="411"/>
    </location>
</feature>
<keyword evidence="5 8" id="KW-1133">Transmembrane helix</keyword>
<feature type="transmembrane region" description="Helical" evidence="8">
    <location>
        <begin position="12"/>
        <end position="33"/>
    </location>
</feature>
<keyword evidence="6 8" id="KW-0472">Membrane</keyword>
<gene>
    <name evidence="10" type="ORF">ACFQDM_00060</name>
</gene>
<feature type="transmembrane region" description="Helical" evidence="8">
    <location>
        <begin position="423"/>
        <end position="444"/>
    </location>
</feature>
<feature type="transmembrane region" description="Helical" evidence="8">
    <location>
        <begin position="179"/>
        <end position="201"/>
    </location>
</feature>
<evidence type="ECO:0000256" key="1">
    <source>
        <dbReference type="ARBA" id="ARBA00004651"/>
    </source>
</evidence>
<evidence type="ECO:0000256" key="8">
    <source>
        <dbReference type="SAM" id="Phobius"/>
    </source>
</evidence>
<dbReference type="PRINTS" id="PR01434">
    <property type="entry name" value="NADHDHGNASE5"/>
</dbReference>
<keyword evidence="3" id="KW-1003">Cell membrane</keyword>
<feature type="transmembrane region" description="Helical" evidence="8">
    <location>
        <begin position="465"/>
        <end position="485"/>
    </location>
</feature>
<evidence type="ECO:0000256" key="6">
    <source>
        <dbReference type="ARBA" id="ARBA00023136"/>
    </source>
</evidence>
<sequence length="507" mass="53857">MPFDILSLLPEGVIRHLPVLVVLVPLLSAPFCAAIPNWRITWGITLVAIFFSGVAAFGLLQEAYAGEPIVYALGGWAPPLGISFVVDKLNAPFLILVPIIGFLATLFALPTIMKDIVEEKRSLFFTAYLMCLGGLIGVAVTGDAFNLFVFLEISSISTYVLVALGATRDRRALPAAFNYLIMGSIGATFYVIGIGFLYAATGSLNMADIAARLPEVMDSKTVHAGFAFIVAGLALKAAIFPLHQWLPNAYAYAPNFVTVFLSATATKVAFYALARLMFSVFSPELDFQMVIFHWVLAPLGAIAAIVCSFQAVFQTDLRRMLAYSSVAQVGYMLLGLSLASYAGLSAGLFHLFNHAMMKGALFMAVGGVALSLGSTQMKDLAGVARKAPWTMTAMGIAALSLVGVPLTAGFLSKVALFKAALELNMSWVVVVLAMSSVLAVLYVGRILEAGFFKTPGPAQAKVTEAPLMVLIPLWVLALANIYFGLDASFITGLTDGAASVAFSGVQP</sequence>
<evidence type="ECO:0000256" key="2">
    <source>
        <dbReference type="ARBA" id="ARBA00005346"/>
    </source>
</evidence>
<keyword evidence="11" id="KW-1185">Reference proteome</keyword>
<feature type="transmembrane region" description="Helical" evidence="8">
    <location>
        <begin position="291"/>
        <end position="313"/>
    </location>
</feature>
<comment type="caution">
    <text evidence="10">The sequence shown here is derived from an EMBL/GenBank/DDBJ whole genome shotgun (WGS) entry which is preliminary data.</text>
</comment>
<feature type="transmembrane region" description="Helical" evidence="8">
    <location>
        <begin position="221"/>
        <end position="242"/>
    </location>
</feature>
<dbReference type="InterPro" id="IPR001750">
    <property type="entry name" value="ND/Mrp_TM"/>
</dbReference>
<feature type="domain" description="NADH:quinone oxidoreductase/Mrp antiporter transmembrane" evidence="9">
    <location>
        <begin position="143"/>
        <end position="438"/>
    </location>
</feature>
<dbReference type="RefSeq" id="WP_377373820.1">
    <property type="nucleotide sequence ID" value="NZ_JBHSSW010000001.1"/>
</dbReference>
<keyword evidence="4 7" id="KW-0812">Transmembrane</keyword>
<feature type="transmembrane region" description="Helical" evidence="8">
    <location>
        <begin position="249"/>
        <end position="271"/>
    </location>
</feature>
<reference evidence="11" key="1">
    <citation type="journal article" date="2019" name="Int. J. Syst. Evol. Microbiol.">
        <title>The Global Catalogue of Microorganisms (GCM) 10K type strain sequencing project: providing services to taxonomists for standard genome sequencing and annotation.</title>
        <authorList>
            <consortium name="The Broad Institute Genomics Platform"/>
            <consortium name="The Broad Institute Genome Sequencing Center for Infectious Disease"/>
            <person name="Wu L."/>
            <person name="Ma J."/>
        </authorList>
    </citation>
    <scope>NUCLEOTIDE SEQUENCE [LARGE SCALE GENOMIC DNA]</scope>
    <source>
        <strain evidence="11">CGMCC-1.15741</strain>
    </source>
</reference>
<evidence type="ECO:0000313" key="10">
    <source>
        <dbReference type="EMBL" id="MFC6196446.1"/>
    </source>
</evidence>
<dbReference type="EMBL" id="JBHSSW010000001">
    <property type="protein sequence ID" value="MFC6196446.1"/>
    <property type="molecule type" value="Genomic_DNA"/>
</dbReference>
<dbReference type="Pfam" id="PF00361">
    <property type="entry name" value="Proton_antipo_M"/>
    <property type="match status" value="1"/>
</dbReference>
<evidence type="ECO:0000256" key="7">
    <source>
        <dbReference type="RuleBase" id="RU000320"/>
    </source>
</evidence>
<name>A0ABW1S5B5_9PROT</name>
<dbReference type="PANTHER" id="PTHR42703">
    <property type="entry name" value="NADH DEHYDROGENASE"/>
    <property type="match status" value="1"/>
</dbReference>
<comment type="similarity">
    <text evidence="2">Belongs to the CPA3 antiporters (TC 2.A.63) subunit D family.</text>
</comment>